<proteinExistence type="predicted"/>
<dbReference type="EMBL" id="CYSR01000010">
    <property type="protein sequence ID" value="CUH98944.1"/>
    <property type="molecule type" value="Genomic_DNA"/>
</dbReference>
<name>A0A0P1HKJ9_9RHOB</name>
<gene>
    <name evidence="1" type="ORF">PHA8399_01060</name>
</gene>
<dbReference type="RefSeq" id="WP_058285126.1">
    <property type="nucleotide sequence ID" value="NZ_CYSR01000010.1"/>
</dbReference>
<evidence type="ECO:0000313" key="2">
    <source>
        <dbReference type="Proteomes" id="UP000051326"/>
    </source>
</evidence>
<dbReference type="AlphaFoldDB" id="A0A0P1HKJ9"/>
<dbReference type="InterPro" id="IPR011009">
    <property type="entry name" value="Kinase-like_dom_sf"/>
</dbReference>
<evidence type="ECO:0000313" key="1">
    <source>
        <dbReference type="EMBL" id="CUH98944.1"/>
    </source>
</evidence>
<dbReference type="STRING" id="1396826.PHA8399_01060"/>
<dbReference type="Proteomes" id="UP000051326">
    <property type="component" value="Unassembled WGS sequence"/>
</dbReference>
<reference evidence="1 2" key="1">
    <citation type="submission" date="2015-09" db="EMBL/GenBank/DDBJ databases">
        <authorList>
            <consortium name="Swine Surveillance"/>
        </authorList>
    </citation>
    <scope>NUCLEOTIDE SEQUENCE [LARGE SCALE GENOMIC DNA]</scope>
    <source>
        <strain evidence="1 2">CECT 8399</strain>
    </source>
</reference>
<dbReference type="SUPFAM" id="SSF56112">
    <property type="entry name" value="Protein kinase-like (PK-like)"/>
    <property type="match status" value="1"/>
</dbReference>
<evidence type="ECO:0008006" key="3">
    <source>
        <dbReference type="Google" id="ProtNLM"/>
    </source>
</evidence>
<organism evidence="1 2">
    <name type="scientific">Leisingera aquaemixtae</name>
    <dbReference type="NCBI Taxonomy" id="1396826"/>
    <lineage>
        <taxon>Bacteria</taxon>
        <taxon>Pseudomonadati</taxon>
        <taxon>Pseudomonadota</taxon>
        <taxon>Alphaproteobacteria</taxon>
        <taxon>Rhodobacterales</taxon>
        <taxon>Roseobacteraceae</taxon>
        <taxon>Leisingera</taxon>
    </lineage>
</organism>
<sequence length="326" mass="36191">MGYLEPLPFFARPKGAARQMARVQLQAQLKWPGAGIRLQSALKVSKETSVFRGYRGEDPVVVKKFWDLSARRGFVGGTVQAFRRFERLGAHPDFSVNRCFASSGHLGLVVVSFEAGTPVDKLLKQTAANRPQILRQCCAWQSWAGQGEIIRSALPSNLIEAEIRTILGASARHPDAALLAELGNELLRLLPLLDGQPAARAPGHPDFAPRNLILRPDGGVTAVDIHRSGTFFQSRQAAIFLVSKDFQSECAEGSLLFGLDQSEMLQFLAQSSVPEDEINTVLVFFIGLTLLRMYSTKPRRGRPMKMRRRRIRAYLNDLRRGVGIRA</sequence>
<protein>
    <recommendedName>
        <fullName evidence="3">Aminoglycoside phosphotransferase domain-containing protein</fullName>
    </recommendedName>
</protein>
<accession>A0A0P1HKJ9</accession>